<dbReference type="Proteomes" id="UP000319432">
    <property type="component" value="Chromosome"/>
</dbReference>
<dbReference type="OrthoDB" id="9778740at2"/>
<evidence type="ECO:0000256" key="3">
    <source>
        <dbReference type="ARBA" id="ARBA00023002"/>
    </source>
</evidence>
<evidence type="ECO:0000256" key="1">
    <source>
        <dbReference type="ARBA" id="ARBA00001974"/>
    </source>
</evidence>
<dbReference type="PANTHER" id="PTHR48105">
    <property type="entry name" value="THIOREDOXIN REDUCTASE 1-RELATED-RELATED"/>
    <property type="match status" value="1"/>
</dbReference>
<evidence type="ECO:0000313" key="5">
    <source>
        <dbReference type="Proteomes" id="UP000319432"/>
    </source>
</evidence>
<dbReference type="SUPFAM" id="SSF51905">
    <property type="entry name" value="FAD/NAD(P)-binding domain"/>
    <property type="match status" value="1"/>
</dbReference>
<comment type="cofactor">
    <cofactor evidence="1">
        <name>FAD</name>
        <dbReference type="ChEBI" id="CHEBI:57692"/>
    </cofactor>
</comment>
<evidence type="ECO:0000256" key="2">
    <source>
        <dbReference type="ARBA" id="ARBA00022630"/>
    </source>
</evidence>
<protein>
    <submittedName>
        <fullName evidence="4">YpdA family putative bacillithiol disulfide reductase</fullName>
    </submittedName>
</protein>
<evidence type="ECO:0000313" key="4">
    <source>
        <dbReference type="EMBL" id="QDX94445.1"/>
    </source>
</evidence>
<reference evidence="4 5" key="1">
    <citation type="submission" date="2018-11" db="EMBL/GenBank/DDBJ databases">
        <title>Phylogenetic determinants of toxin gene distribution in genomes of Brevibacillus laterosporus.</title>
        <authorList>
            <person name="Glare T.R."/>
            <person name="Durrant A."/>
            <person name="Berry C."/>
            <person name="Palma L."/>
            <person name="Ormskirk M."/>
            <person name="Cox M.O."/>
        </authorList>
    </citation>
    <scope>NUCLEOTIDE SEQUENCE [LARGE SCALE GENOMIC DNA]</scope>
    <source>
        <strain evidence="4 5">1821L</strain>
    </source>
</reference>
<keyword evidence="3" id="KW-0560">Oxidoreductase</keyword>
<keyword evidence="2" id="KW-0285">Flavoprotein</keyword>
<dbReference type="PRINTS" id="PR00368">
    <property type="entry name" value="FADPNR"/>
</dbReference>
<dbReference type="NCBIfam" id="TIGR04018">
    <property type="entry name" value="Bthiol_YpdA"/>
    <property type="match status" value="1"/>
</dbReference>
<dbReference type="GO" id="GO:0016491">
    <property type="term" value="F:oxidoreductase activity"/>
    <property type="evidence" value="ECO:0007669"/>
    <property type="project" value="UniProtKB-KW"/>
</dbReference>
<dbReference type="AlphaFoldDB" id="A0A518VBU3"/>
<sequence length="325" mass="36283">MEEIIIIGAGPCGLSAAVALKKRGINPLVLDKGSLVHSIYRYPTYMIFHSTPELLEIGQVPFTTPNEKPTRLEALHYYRMVAKRHDIRIQTYEEVGKVEKVDQHFVVSSTDRFGSAKRYETKRVVIATGYFDNPNRLGVHGEDLPKVCSFYTEAHPYAGMEVAIVGGNNSAVDAAMDLERAGAQVTVICRSEQISSRVKAWTRPLFESLCDKGRIKVYYSSEIKEITDRMLTVEKPEGITQISNDFVFSLIGYRPDRHMLQALGVEFHQETGAPVFDPSTMETNVPGVFVAGVIVSALHANEIFIENGRFHGEVLAESLTKQMVK</sequence>
<dbReference type="InterPro" id="IPR050097">
    <property type="entry name" value="Ferredoxin-NADP_redctase_2"/>
</dbReference>
<dbReference type="PRINTS" id="PR00469">
    <property type="entry name" value="PNDRDTASEII"/>
</dbReference>
<organism evidence="4 5">
    <name type="scientific">Brevibacillus laterosporus</name>
    <name type="common">Bacillus laterosporus</name>
    <dbReference type="NCBI Taxonomy" id="1465"/>
    <lineage>
        <taxon>Bacteria</taxon>
        <taxon>Bacillati</taxon>
        <taxon>Bacillota</taxon>
        <taxon>Bacilli</taxon>
        <taxon>Bacillales</taxon>
        <taxon>Paenibacillaceae</taxon>
        <taxon>Brevibacillus</taxon>
    </lineage>
</organism>
<dbReference type="InterPro" id="IPR023856">
    <property type="entry name" value="Bdr"/>
</dbReference>
<dbReference type="Pfam" id="PF13738">
    <property type="entry name" value="Pyr_redox_3"/>
    <property type="match status" value="1"/>
</dbReference>
<proteinExistence type="predicted"/>
<dbReference type="Gene3D" id="3.50.50.60">
    <property type="entry name" value="FAD/NAD(P)-binding domain"/>
    <property type="match status" value="2"/>
</dbReference>
<name>A0A518VBU3_BRELA</name>
<accession>A0A518VBU3</accession>
<gene>
    <name evidence="4" type="primary">ypdA</name>
    <name evidence="4" type="ORF">EEL30_20455</name>
</gene>
<dbReference type="InterPro" id="IPR036188">
    <property type="entry name" value="FAD/NAD-bd_sf"/>
</dbReference>
<keyword evidence="5" id="KW-1185">Reference proteome</keyword>
<dbReference type="EMBL" id="CP033464">
    <property type="protein sequence ID" value="QDX94445.1"/>
    <property type="molecule type" value="Genomic_DNA"/>
</dbReference>